<organism evidence="1 2">
    <name type="scientific">Arcanobacterium buesumense</name>
    <dbReference type="NCBI Taxonomy" id="2722751"/>
    <lineage>
        <taxon>Bacteria</taxon>
        <taxon>Bacillati</taxon>
        <taxon>Actinomycetota</taxon>
        <taxon>Actinomycetes</taxon>
        <taxon>Actinomycetales</taxon>
        <taxon>Actinomycetaceae</taxon>
        <taxon>Arcanobacterium</taxon>
    </lineage>
</organism>
<proteinExistence type="predicted"/>
<gene>
    <name evidence="1" type="ORF">HC352_05420</name>
</gene>
<protein>
    <submittedName>
        <fullName evidence="1">Uncharacterized protein</fullName>
    </submittedName>
</protein>
<sequence>MTGAKMRLVRMALGYSMAEFISEMQAAWPKADREAVQRWERGIWEIPDVVAEHVEGLWTRMMFKIDAALNELDDLAEESIEPDAVDLTIFATPQSLEKAHPGMGWNQHTAQVGLMAVALESSGYEVRVSYAPIEK</sequence>
<reference evidence="1 2" key="1">
    <citation type="submission" date="2020-03" db="EMBL/GenBank/DDBJ databases">
        <title>Complete genome of Arcanobacterium buesumensis sp. nov. strain 2701.</title>
        <authorList>
            <person name="Borowiak M."/>
            <person name="Alssahen M."/>
            <person name="Laemmler C."/>
            <person name="Malorny B."/>
            <person name="Hassan A."/>
            <person name="Prenger-Berninghoff E."/>
            <person name="Ploetz M."/>
            <person name="Abdulmawjood A."/>
        </authorList>
    </citation>
    <scope>NUCLEOTIDE SEQUENCE [LARGE SCALE GENOMIC DNA]</scope>
    <source>
        <strain evidence="1 2">2701</strain>
    </source>
</reference>
<dbReference type="AlphaFoldDB" id="A0A6H2ELP5"/>
<evidence type="ECO:0000313" key="2">
    <source>
        <dbReference type="Proteomes" id="UP000502298"/>
    </source>
</evidence>
<dbReference type="InterPro" id="IPR027910">
    <property type="entry name" value="YdiL_sf"/>
</dbReference>
<dbReference type="Proteomes" id="UP000502298">
    <property type="component" value="Chromosome"/>
</dbReference>
<accession>A0A6H2ELP5</accession>
<evidence type="ECO:0000313" key="1">
    <source>
        <dbReference type="EMBL" id="QJC21994.1"/>
    </source>
</evidence>
<dbReference type="RefSeq" id="WP_168917928.1">
    <property type="nucleotide sequence ID" value="NZ_CP050804.1"/>
</dbReference>
<dbReference type="KEGG" id="arca:HC352_05420"/>
<name>A0A6H2ELP5_9ACTO</name>
<keyword evidence="2" id="KW-1185">Reference proteome</keyword>
<dbReference type="EMBL" id="CP050804">
    <property type="protein sequence ID" value="QJC21994.1"/>
    <property type="molecule type" value="Genomic_DNA"/>
</dbReference>
<dbReference type="Gene3D" id="1.10.3100.10">
    <property type="entry name" value="Putative cytoplasmic protein"/>
    <property type="match status" value="1"/>
</dbReference>